<feature type="chain" id="PRO_5002893340" evidence="2">
    <location>
        <begin position="17"/>
        <end position="69"/>
    </location>
</feature>
<gene>
    <name evidence="3" type="ORF">Cflav_PD6141</name>
</gene>
<evidence type="ECO:0000256" key="1">
    <source>
        <dbReference type="SAM" id="MobiDB-lite"/>
    </source>
</evidence>
<feature type="compositionally biased region" description="Polar residues" evidence="1">
    <location>
        <begin position="59"/>
        <end position="69"/>
    </location>
</feature>
<keyword evidence="4" id="KW-1185">Reference proteome</keyword>
<reference evidence="3 4" key="1">
    <citation type="journal article" date="2011" name="J. Bacteriol.">
        <title>Genome sequence of 'Pedosphaera parvula' Ellin514, an aerobic Verrucomicrobial isolate from pasture soil.</title>
        <authorList>
            <person name="Kant R."/>
            <person name="van Passel M.W."/>
            <person name="Sangwan P."/>
            <person name="Palva A."/>
            <person name="Lucas S."/>
            <person name="Copeland A."/>
            <person name="Lapidus A."/>
            <person name="Glavina Del Rio T."/>
            <person name="Dalin E."/>
            <person name="Tice H."/>
            <person name="Bruce D."/>
            <person name="Goodwin L."/>
            <person name="Pitluck S."/>
            <person name="Chertkov O."/>
            <person name="Larimer F.W."/>
            <person name="Land M.L."/>
            <person name="Hauser L."/>
            <person name="Brettin T.S."/>
            <person name="Detter J.C."/>
            <person name="Han S."/>
            <person name="de Vos W.M."/>
            <person name="Janssen P.H."/>
            <person name="Smidt H."/>
        </authorList>
    </citation>
    <scope>NUCLEOTIDE SEQUENCE [LARGE SCALE GENOMIC DNA]</scope>
    <source>
        <strain evidence="3 4">Ellin514</strain>
    </source>
</reference>
<evidence type="ECO:0000313" key="4">
    <source>
        <dbReference type="Proteomes" id="UP000003688"/>
    </source>
</evidence>
<keyword evidence="2" id="KW-0732">Signal</keyword>
<feature type="signal peptide" evidence="2">
    <location>
        <begin position="1"/>
        <end position="16"/>
    </location>
</feature>
<dbReference type="RefSeq" id="WP_007417578.1">
    <property type="nucleotide sequence ID" value="NZ_ABOX02000044.1"/>
</dbReference>
<organism evidence="3 4">
    <name type="scientific">Pedosphaera parvula (strain Ellin514)</name>
    <dbReference type="NCBI Taxonomy" id="320771"/>
    <lineage>
        <taxon>Bacteria</taxon>
        <taxon>Pseudomonadati</taxon>
        <taxon>Verrucomicrobiota</taxon>
        <taxon>Pedosphaerae</taxon>
        <taxon>Pedosphaerales</taxon>
        <taxon>Pedosphaeraceae</taxon>
        <taxon>Pedosphaera</taxon>
    </lineage>
</organism>
<dbReference type="PROSITE" id="PS51257">
    <property type="entry name" value="PROKAR_LIPOPROTEIN"/>
    <property type="match status" value="1"/>
</dbReference>
<evidence type="ECO:0000256" key="2">
    <source>
        <dbReference type="SAM" id="SignalP"/>
    </source>
</evidence>
<accession>B9XP42</accession>
<protein>
    <submittedName>
        <fullName evidence="3">Uncharacterized protein</fullName>
    </submittedName>
</protein>
<feature type="region of interest" description="Disordered" evidence="1">
    <location>
        <begin position="21"/>
        <end position="69"/>
    </location>
</feature>
<feature type="compositionally biased region" description="Polar residues" evidence="1">
    <location>
        <begin position="21"/>
        <end position="48"/>
    </location>
</feature>
<name>B9XP42_PEDPL</name>
<evidence type="ECO:0000313" key="3">
    <source>
        <dbReference type="EMBL" id="EEF58398.1"/>
    </source>
</evidence>
<proteinExistence type="predicted"/>
<dbReference type="EMBL" id="ABOX02000044">
    <property type="protein sequence ID" value="EEF58398.1"/>
    <property type="molecule type" value="Genomic_DNA"/>
</dbReference>
<dbReference type="Proteomes" id="UP000003688">
    <property type="component" value="Unassembled WGS sequence"/>
</dbReference>
<comment type="caution">
    <text evidence="3">The sequence shown here is derived from an EMBL/GenBank/DDBJ whole genome shotgun (WGS) entry which is preliminary data.</text>
</comment>
<sequence length="69" mass="6970" precursor="true">MKIAILTALLSFVVVGCCSTKKTSSGAPPASYQTSSGEVQGQGASPSANPILLTPAGDGQQSWLFKSTP</sequence>
<dbReference type="AlphaFoldDB" id="B9XP42"/>